<keyword evidence="3" id="KW-1185">Reference proteome</keyword>
<feature type="region of interest" description="Disordered" evidence="1">
    <location>
        <begin position="340"/>
        <end position="367"/>
    </location>
</feature>
<dbReference type="Proteomes" id="UP000193986">
    <property type="component" value="Unassembled WGS sequence"/>
</dbReference>
<dbReference type="SUPFAM" id="SSF52047">
    <property type="entry name" value="RNI-like"/>
    <property type="match status" value="1"/>
</dbReference>
<gene>
    <name evidence="2" type="ORF">BCR39DRAFT_586635</name>
</gene>
<feature type="compositionally biased region" description="Low complexity" evidence="1">
    <location>
        <begin position="354"/>
        <end position="366"/>
    </location>
</feature>
<evidence type="ECO:0000313" key="2">
    <source>
        <dbReference type="EMBL" id="ORY33070.1"/>
    </source>
</evidence>
<feature type="compositionally biased region" description="Polar residues" evidence="1">
    <location>
        <begin position="639"/>
        <end position="651"/>
    </location>
</feature>
<feature type="compositionally biased region" description="Low complexity" evidence="1">
    <location>
        <begin position="593"/>
        <end position="606"/>
    </location>
</feature>
<dbReference type="InterPro" id="IPR032675">
    <property type="entry name" value="LRR_dom_sf"/>
</dbReference>
<name>A0A1Y2BEW6_9TREE</name>
<feature type="compositionally biased region" description="Pro residues" evidence="1">
    <location>
        <begin position="342"/>
        <end position="353"/>
    </location>
</feature>
<sequence>MQHLLTGVGGAATDASFSALGSRPVWHLKPLPLSQINPSITSRPSRGPVKSLHSLSLGIISRNFHLYSPEDLKEIPLPILQRLLSRIRAERLYEDTPSRAGVRPDEATIWAYSTCLDPEEDSDGTARHHTLALSVPVLLLHLVPGVYSNNDEHPLLAIPKLYATLNPQSSMTMLTTITLSDDVSVTDTSIQSIKYATHLTCLWINRCKITDPGIRLLASCLTLSEDEGARMGPWRLRVLGVNGCKGVTDRSMQVFARWPGLSLIDVRDTSVTTAGAGIFNRQQRLLFSCRNTDLQPCPTTLRPLFATSDPASIVNKLSFTLLKPSSGPHLPHRALHIIPSHRPIPPEHLPTPPSTSTSTSTSTYTSRNSATAYKGEYGQLYGTGVALVRDEVKEHRKKVANAIRVQHMVAEDEARAAMGLQPKNFKPENWTWKRWDAYWDDRDPVTNKKQSAASAEKERKMIEKERKKKLKGFKDDSDVVTGRSKAFVKGTGKKAGMDIDVEADGEPELMLVRMVSDGWERFTWTTTTTTESTNSHADLQISATQRIRKGTTSGLIGDILGASSTQITLSAGRVSPITLPSSSPPSSSPPHTPSTSTSFPGSSSTSHKPQFHRDPSSSQSSTPPTSNTLKNPPNPFKHPSSSQTPTSHITLNHNLNPFKQAANKRAMGIRPLALSQSPSQAIPLEPYVHQVNVTPVTQSPVLPKPVQLEEKLQAIPSQSGLGAFGFTTSQVKRRFQGSSLDADISRKSMRMFGQGRT</sequence>
<dbReference type="InParanoid" id="A0A1Y2BEW6"/>
<accession>A0A1Y2BEW6</accession>
<comment type="caution">
    <text evidence="2">The sequence shown here is derived from an EMBL/GenBank/DDBJ whole genome shotgun (WGS) entry which is preliminary data.</text>
</comment>
<feature type="compositionally biased region" description="Pro residues" evidence="1">
    <location>
        <begin position="582"/>
        <end position="592"/>
    </location>
</feature>
<dbReference type="AlphaFoldDB" id="A0A1Y2BEW6"/>
<feature type="compositionally biased region" description="Low complexity" evidence="1">
    <location>
        <begin position="616"/>
        <end position="628"/>
    </location>
</feature>
<dbReference type="Gene3D" id="3.80.10.10">
    <property type="entry name" value="Ribonuclease Inhibitor"/>
    <property type="match status" value="1"/>
</dbReference>
<proteinExistence type="predicted"/>
<evidence type="ECO:0000313" key="3">
    <source>
        <dbReference type="Proteomes" id="UP000193986"/>
    </source>
</evidence>
<dbReference type="OrthoDB" id="3215314at2759"/>
<evidence type="ECO:0000256" key="1">
    <source>
        <dbReference type="SAM" id="MobiDB-lite"/>
    </source>
</evidence>
<feature type="region of interest" description="Disordered" evidence="1">
    <location>
        <begin position="575"/>
        <end position="651"/>
    </location>
</feature>
<organism evidence="2 3">
    <name type="scientific">Naematelia encephala</name>
    <dbReference type="NCBI Taxonomy" id="71784"/>
    <lineage>
        <taxon>Eukaryota</taxon>
        <taxon>Fungi</taxon>
        <taxon>Dikarya</taxon>
        <taxon>Basidiomycota</taxon>
        <taxon>Agaricomycotina</taxon>
        <taxon>Tremellomycetes</taxon>
        <taxon>Tremellales</taxon>
        <taxon>Naemateliaceae</taxon>
        <taxon>Naematelia</taxon>
    </lineage>
</organism>
<protein>
    <submittedName>
        <fullName evidence="2">Uncharacterized protein</fullName>
    </submittedName>
</protein>
<reference evidence="2 3" key="1">
    <citation type="submission" date="2016-07" db="EMBL/GenBank/DDBJ databases">
        <title>Pervasive Adenine N6-methylation of Active Genes in Fungi.</title>
        <authorList>
            <consortium name="DOE Joint Genome Institute"/>
            <person name="Mondo S.J."/>
            <person name="Dannebaum R.O."/>
            <person name="Kuo R.C."/>
            <person name="Labutti K."/>
            <person name="Haridas S."/>
            <person name="Kuo A."/>
            <person name="Salamov A."/>
            <person name="Ahrendt S.R."/>
            <person name="Lipzen A."/>
            <person name="Sullivan W."/>
            <person name="Andreopoulos W.B."/>
            <person name="Clum A."/>
            <person name="Lindquist E."/>
            <person name="Daum C."/>
            <person name="Ramamoorthy G.K."/>
            <person name="Gryganskyi A."/>
            <person name="Culley D."/>
            <person name="Magnuson J.K."/>
            <person name="James T.Y."/>
            <person name="O'Malley M.A."/>
            <person name="Stajich J.E."/>
            <person name="Spatafora J.W."/>
            <person name="Visel A."/>
            <person name="Grigoriev I.V."/>
        </authorList>
    </citation>
    <scope>NUCLEOTIDE SEQUENCE [LARGE SCALE GENOMIC DNA]</scope>
    <source>
        <strain evidence="2 3">68-887.2</strain>
    </source>
</reference>
<dbReference type="EMBL" id="MCFC01000007">
    <property type="protein sequence ID" value="ORY33070.1"/>
    <property type="molecule type" value="Genomic_DNA"/>
</dbReference>